<dbReference type="EMBL" id="RJLM01000008">
    <property type="protein sequence ID" value="RWX54118.1"/>
    <property type="molecule type" value="Genomic_DNA"/>
</dbReference>
<dbReference type="Gene3D" id="1.10.1240.20">
    <property type="entry name" value="Lytic transglycosylase, superhelical linker domain"/>
    <property type="match status" value="1"/>
</dbReference>
<dbReference type="GO" id="GO:0004553">
    <property type="term" value="F:hydrolase activity, hydrolyzing O-glycosyl compounds"/>
    <property type="evidence" value="ECO:0007669"/>
    <property type="project" value="InterPro"/>
</dbReference>
<dbReference type="NCBIfam" id="NF008631">
    <property type="entry name" value="PRK11619.1"/>
    <property type="match status" value="1"/>
</dbReference>
<dbReference type="InterPro" id="IPR008939">
    <property type="entry name" value="Lytic_TGlycosylase_superhlx_U"/>
</dbReference>
<dbReference type="Gene3D" id="1.10.530.10">
    <property type="match status" value="1"/>
</dbReference>
<sequence>MIGYFIRKAFLVVIISAGILAGSAPFAATLEQQREWYEQAGVALEEDNTDEYLQLRELLDDYVLTPYLDYREFSRLLFMKTPRQVEDFINEYKSLPFSTTIKSRYLEYLADTERWQNFVEVQPMPPRGEVLKCHYYYAQSKLGNTEVAWQGAESLWLTGKSLSDACDPLLSKWQKAGQRSNTLILDRMLLVYEEGNRTRLKYLNKQLGGSGKAKGKAVLELYDSPERVAGFAKRSKVTPFHQSLTVLAYKRLVRDDVREAVKQYQRTMDGQHFSKDKRQRLADYTAGRLFSTDDENLLSWRDQKLSTSRSIRLLERRIRVAIREADWEETERWLKRLPKAALKTTRWTFWQAKLLAKKGQKKAAEELYRSILGQRDFYSAAAATVLKKNIVYPVKGPKQSTTLTYEYGQALRRIKELIALDKLFAANREWHYLLDGMDNDQVVMLATYAAANKWHHLAVQATISGQLWDYVELRFPIAHKWWFDFFSKKRGLSVTTMMALARQESALNAEAVSPVGARGLMQLMPTTAKETAKKLGRNYQGKKSLFDPGVNIRLGSGYLKMMLERYDNNRIFAFAAYNAGPSRVNRWRQETDGQLDVYEFIEAIPFTETRGYVQNILMFEVYYGDLTGKKNALLKPSELKAKY</sequence>
<evidence type="ECO:0000259" key="3">
    <source>
        <dbReference type="Pfam" id="PF01464"/>
    </source>
</evidence>
<dbReference type="InterPro" id="IPR008258">
    <property type="entry name" value="Transglycosylase_SLT_dom_1"/>
</dbReference>
<evidence type="ECO:0000256" key="1">
    <source>
        <dbReference type="ARBA" id="ARBA00007734"/>
    </source>
</evidence>
<dbReference type="Pfam" id="PF14718">
    <property type="entry name" value="SLT_L"/>
    <property type="match status" value="1"/>
</dbReference>
<dbReference type="Pfam" id="PF01464">
    <property type="entry name" value="SLT"/>
    <property type="match status" value="1"/>
</dbReference>
<dbReference type="SUPFAM" id="SSF53955">
    <property type="entry name" value="Lysozyme-like"/>
    <property type="match status" value="1"/>
</dbReference>
<dbReference type="Gene3D" id="1.25.20.10">
    <property type="entry name" value="Bacterial muramidases"/>
    <property type="match status" value="1"/>
</dbReference>
<keyword evidence="6" id="KW-1185">Reference proteome</keyword>
<dbReference type="PANTHER" id="PTHR37423:SF5">
    <property type="entry name" value="SOLUBLE LYTIC MUREIN TRANSGLYCOSYLASE"/>
    <property type="match status" value="1"/>
</dbReference>
<dbReference type="CDD" id="cd13401">
    <property type="entry name" value="Slt70-like"/>
    <property type="match status" value="1"/>
</dbReference>
<dbReference type="AlphaFoldDB" id="A0A3S3SX56"/>
<name>A0A3S3SX56_9GAMM</name>
<feature type="domain" description="Transglycosylase SLT" evidence="3">
    <location>
        <begin position="487"/>
        <end position="593"/>
    </location>
</feature>
<keyword evidence="2" id="KW-0732">Signal</keyword>
<evidence type="ECO:0000313" key="6">
    <source>
        <dbReference type="Proteomes" id="UP000287563"/>
    </source>
</evidence>
<dbReference type="GO" id="GO:0042597">
    <property type="term" value="C:periplasmic space"/>
    <property type="evidence" value="ECO:0007669"/>
    <property type="project" value="InterPro"/>
</dbReference>
<reference evidence="5 6" key="1">
    <citation type="submission" date="2018-11" db="EMBL/GenBank/DDBJ databases">
        <title>Photobacterium sp. BEI247 sp. nov., a marine bacterium isolated from Yongle Blue Hole in the South China Sea.</title>
        <authorList>
            <person name="Wang X."/>
        </authorList>
    </citation>
    <scope>NUCLEOTIDE SEQUENCE [LARGE SCALE GENOMIC DNA]</scope>
    <source>
        <strain evidence="6">BEI247</strain>
    </source>
</reference>
<dbReference type="PROSITE" id="PS00922">
    <property type="entry name" value="TRANSGLYCOSYLASE"/>
    <property type="match status" value="1"/>
</dbReference>
<dbReference type="RefSeq" id="WP_128785241.1">
    <property type="nucleotide sequence ID" value="NZ_JAKJSG010000098.1"/>
</dbReference>
<dbReference type="Proteomes" id="UP000287563">
    <property type="component" value="Unassembled WGS sequence"/>
</dbReference>
<protein>
    <submittedName>
        <fullName evidence="5">Murein transglycosylase</fullName>
    </submittedName>
</protein>
<comment type="similarity">
    <text evidence="1">Belongs to the transglycosylase Slt family.</text>
</comment>
<dbReference type="OrthoDB" id="92254at2"/>
<evidence type="ECO:0000259" key="4">
    <source>
        <dbReference type="Pfam" id="PF14718"/>
    </source>
</evidence>
<dbReference type="SUPFAM" id="SSF48435">
    <property type="entry name" value="Bacterial muramidases"/>
    <property type="match status" value="1"/>
</dbReference>
<dbReference type="InterPro" id="IPR000189">
    <property type="entry name" value="Transglyc_AS"/>
</dbReference>
<dbReference type="InterPro" id="IPR023346">
    <property type="entry name" value="Lysozyme-like_dom_sf"/>
</dbReference>
<dbReference type="GO" id="GO:0016020">
    <property type="term" value="C:membrane"/>
    <property type="evidence" value="ECO:0007669"/>
    <property type="project" value="InterPro"/>
</dbReference>
<dbReference type="InterPro" id="IPR037061">
    <property type="entry name" value="Lytic_TGlycoase_superhlx_L_sf"/>
</dbReference>
<dbReference type="InterPro" id="IPR012289">
    <property type="entry name" value="Lytic_TGlycosylase_superhlx_L"/>
</dbReference>
<evidence type="ECO:0000313" key="5">
    <source>
        <dbReference type="EMBL" id="RWX54118.1"/>
    </source>
</evidence>
<comment type="caution">
    <text evidence="5">The sequence shown here is derived from an EMBL/GenBank/DDBJ whole genome shotgun (WGS) entry which is preliminary data.</text>
</comment>
<organism evidence="5 6">
    <name type="scientific">Photobacterium chitinilyticum</name>
    <dbReference type="NCBI Taxonomy" id="2485123"/>
    <lineage>
        <taxon>Bacteria</taxon>
        <taxon>Pseudomonadati</taxon>
        <taxon>Pseudomonadota</taxon>
        <taxon>Gammaproteobacteria</taxon>
        <taxon>Vibrionales</taxon>
        <taxon>Vibrionaceae</taxon>
        <taxon>Photobacterium</taxon>
    </lineage>
</organism>
<accession>A0A3S3SX56</accession>
<dbReference type="GO" id="GO:0000270">
    <property type="term" value="P:peptidoglycan metabolic process"/>
    <property type="evidence" value="ECO:0007669"/>
    <property type="project" value="InterPro"/>
</dbReference>
<proteinExistence type="inferred from homology"/>
<gene>
    <name evidence="5" type="ORF">EDI28_17950</name>
</gene>
<evidence type="ECO:0000256" key="2">
    <source>
        <dbReference type="ARBA" id="ARBA00022729"/>
    </source>
</evidence>
<dbReference type="PANTHER" id="PTHR37423">
    <property type="entry name" value="SOLUBLE LYTIC MUREIN TRANSGLYCOSYLASE-RELATED"/>
    <property type="match status" value="1"/>
</dbReference>
<dbReference type="GO" id="GO:0008933">
    <property type="term" value="F:peptidoglycan lytic transglycosylase activity"/>
    <property type="evidence" value="ECO:0007669"/>
    <property type="project" value="InterPro"/>
</dbReference>
<feature type="domain" description="Lytic transglycosylase superhelical linker" evidence="4">
    <location>
        <begin position="407"/>
        <end position="471"/>
    </location>
</feature>